<evidence type="ECO:0000313" key="2">
    <source>
        <dbReference type="EMBL" id="MFD0803715.1"/>
    </source>
</evidence>
<evidence type="ECO:0000259" key="1">
    <source>
        <dbReference type="Pfam" id="PF00155"/>
    </source>
</evidence>
<reference evidence="3" key="1">
    <citation type="journal article" date="2019" name="Int. J. Syst. Evol. Microbiol.">
        <title>The Global Catalogue of Microorganisms (GCM) 10K type strain sequencing project: providing services to taxonomists for standard genome sequencing and annotation.</title>
        <authorList>
            <consortium name="The Broad Institute Genomics Platform"/>
            <consortium name="The Broad Institute Genome Sequencing Center for Infectious Disease"/>
            <person name="Wu L."/>
            <person name="Ma J."/>
        </authorList>
    </citation>
    <scope>NUCLEOTIDE SEQUENCE [LARGE SCALE GENOMIC DNA]</scope>
    <source>
        <strain evidence="3">CCUG 63369</strain>
    </source>
</reference>
<dbReference type="InterPro" id="IPR015421">
    <property type="entry name" value="PyrdxlP-dep_Trfase_major"/>
</dbReference>
<dbReference type="EMBL" id="JBHTHR010001072">
    <property type="protein sequence ID" value="MFD0803715.1"/>
    <property type="molecule type" value="Genomic_DNA"/>
</dbReference>
<evidence type="ECO:0000313" key="3">
    <source>
        <dbReference type="Proteomes" id="UP001596956"/>
    </source>
</evidence>
<dbReference type="Gene3D" id="3.40.640.10">
    <property type="entry name" value="Type I PLP-dependent aspartate aminotransferase-like (Major domain)"/>
    <property type="match status" value="1"/>
</dbReference>
<proteinExistence type="predicted"/>
<accession>A0ABW3BL18</accession>
<dbReference type="Proteomes" id="UP001596956">
    <property type="component" value="Unassembled WGS sequence"/>
</dbReference>
<name>A0ABW3BL18_9ACTN</name>
<keyword evidence="3" id="KW-1185">Reference proteome</keyword>
<dbReference type="SUPFAM" id="SSF53383">
    <property type="entry name" value="PLP-dependent transferases"/>
    <property type="match status" value="1"/>
</dbReference>
<protein>
    <submittedName>
        <fullName evidence="2">Aminotransferase class I/II-fold pyridoxal phosphate-dependent enzyme</fullName>
    </submittedName>
</protein>
<keyword evidence="2" id="KW-0032">Aminotransferase</keyword>
<dbReference type="Gene3D" id="3.90.1150.10">
    <property type="entry name" value="Aspartate Aminotransferase, domain 1"/>
    <property type="match status" value="1"/>
</dbReference>
<dbReference type="InterPro" id="IPR015422">
    <property type="entry name" value="PyrdxlP-dep_Trfase_small"/>
</dbReference>
<sequence length="102" mass="10386">MPVTVSATLAVNEALAERRRRGLPVLPLGFGEAGLPVHPAMREALTAGGGNNAYGPVAGAAELRDAAAGYWQRRGLPTDPDLVVAGPGSKPLLYSLLLSVGG</sequence>
<dbReference type="GO" id="GO:0008483">
    <property type="term" value="F:transaminase activity"/>
    <property type="evidence" value="ECO:0007669"/>
    <property type="project" value="UniProtKB-KW"/>
</dbReference>
<dbReference type="InterPro" id="IPR015424">
    <property type="entry name" value="PyrdxlP-dep_Trfase"/>
</dbReference>
<comment type="caution">
    <text evidence="2">The sequence shown here is derived from an EMBL/GenBank/DDBJ whole genome shotgun (WGS) entry which is preliminary data.</text>
</comment>
<gene>
    <name evidence="2" type="ORF">ACFQZU_20680</name>
</gene>
<feature type="non-terminal residue" evidence="2">
    <location>
        <position position="102"/>
    </location>
</feature>
<feature type="domain" description="Aminotransferase class I/classII large" evidence="1">
    <location>
        <begin position="36"/>
        <end position="96"/>
    </location>
</feature>
<keyword evidence="2" id="KW-0808">Transferase</keyword>
<dbReference type="InterPro" id="IPR004839">
    <property type="entry name" value="Aminotransferase_I/II_large"/>
</dbReference>
<dbReference type="Pfam" id="PF00155">
    <property type="entry name" value="Aminotran_1_2"/>
    <property type="match status" value="1"/>
</dbReference>
<organism evidence="2 3">
    <name type="scientific">Streptomonospora algeriensis</name>
    <dbReference type="NCBI Taxonomy" id="995084"/>
    <lineage>
        <taxon>Bacteria</taxon>
        <taxon>Bacillati</taxon>
        <taxon>Actinomycetota</taxon>
        <taxon>Actinomycetes</taxon>
        <taxon>Streptosporangiales</taxon>
        <taxon>Nocardiopsidaceae</taxon>
        <taxon>Streptomonospora</taxon>
    </lineage>
</organism>